<dbReference type="OrthoDB" id="4732505at2759"/>
<dbReference type="GeneID" id="83200487"/>
<keyword evidence="2" id="KW-1185">Reference proteome</keyword>
<gene>
    <name evidence="1" type="ORF">N7468_003887</name>
</gene>
<protein>
    <submittedName>
        <fullName evidence="1">Uncharacterized protein</fullName>
    </submittedName>
</protein>
<evidence type="ECO:0000313" key="2">
    <source>
        <dbReference type="Proteomes" id="UP001150941"/>
    </source>
</evidence>
<accession>A0A9W9P7D9</accession>
<dbReference type="AlphaFoldDB" id="A0A9W9P7D9"/>
<comment type="caution">
    <text evidence="1">The sequence shown here is derived from an EMBL/GenBank/DDBJ whole genome shotgun (WGS) entry which is preliminary data.</text>
</comment>
<sequence>MLFLLLSLPILTTAVTIRNYNHPNCQGRYEQCSDINENVCCDRAAGRPGQTDTSFGSSAYNSLPAAGLGLSCQTLGRSQHCGQVVDASWGDSACAGRGGELTGSFWFTCQGCPFQPAGGSQNGTRGPVEGDSEAVYVSMVEEGVRRAWEHEIGAVKPDVVGIDGRAFRVNYGVPEHVTNEIYAVFEDMSLGYKNFPADVMEFEILPMSDYEVGVQSTGGYCHRRCGKLTMDRNNVVCCEKRKAFTPSMNVNQYK</sequence>
<dbReference type="RefSeq" id="XP_058332187.1">
    <property type="nucleotide sequence ID" value="XM_058473184.1"/>
</dbReference>
<dbReference type="Proteomes" id="UP001150941">
    <property type="component" value="Unassembled WGS sequence"/>
</dbReference>
<proteinExistence type="predicted"/>
<name>A0A9W9P7D9_9EURO</name>
<dbReference type="EMBL" id="JAPQKS010000003">
    <property type="protein sequence ID" value="KAJ5239268.1"/>
    <property type="molecule type" value="Genomic_DNA"/>
</dbReference>
<reference evidence="1" key="1">
    <citation type="submission" date="2022-11" db="EMBL/GenBank/DDBJ databases">
        <authorList>
            <person name="Petersen C."/>
        </authorList>
    </citation>
    <scope>NUCLEOTIDE SEQUENCE</scope>
    <source>
        <strain evidence="1">IBT 19713</strain>
    </source>
</reference>
<organism evidence="1 2">
    <name type="scientific">Penicillium chermesinum</name>
    <dbReference type="NCBI Taxonomy" id="63820"/>
    <lineage>
        <taxon>Eukaryota</taxon>
        <taxon>Fungi</taxon>
        <taxon>Dikarya</taxon>
        <taxon>Ascomycota</taxon>
        <taxon>Pezizomycotina</taxon>
        <taxon>Eurotiomycetes</taxon>
        <taxon>Eurotiomycetidae</taxon>
        <taxon>Eurotiales</taxon>
        <taxon>Aspergillaceae</taxon>
        <taxon>Penicillium</taxon>
    </lineage>
</organism>
<evidence type="ECO:0000313" key="1">
    <source>
        <dbReference type="EMBL" id="KAJ5239268.1"/>
    </source>
</evidence>
<reference evidence="1" key="2">
    <citation type="journal article" date="2023" name="IMA Fungus">
        <title>Comparative genomic study of the Penicillium genus elucidates a diverse pangenome and 15 lateral gene transfer events.</title>
        <authorList>
            <person name="Petersen C."/>
            <person name="Sorensen T."/>
            <person name="Nielsen M.R."/>
            <person name="Sondergaard T.E."/>
            <person name="Sorensen J.L."/>
            <person name="Fitzpatrick D.A."/>
            <person name="Frisvad J.C."/>
            <person name="Nielsen K.L."/>
        </authorList>
    </citation>
    <scope>NUCLEOTIDE SEQUENCE</scope>
    <source>
        <strain evidence="1">IBT 19713</strain>
    </source>
</reference>